<dbReference type="Proteomes" id="UP000238164">
    <property type="component" value="Chromosome 1"/>
</dbReference>
<dbReference type="InterPro" id="IPR007630">
    <property type="entry name" value="RNA_pol_sigma70_r4"/>
</dbReference>
<name>A0A2N9JLN4_9ACTN</name>
<dbReference type="KEGG" id="mgg:MPLG2_3930"/>
<dbReference type="PANTHER" id="PTHR43133:SF66">
    <property type="entry name" value="ECF RNA POLYMERASE SIGMA FACTOR SIGK"/>
    <property type="match status" value="1"/>
</dbReference>
<proteinExistence type="inferred from homology"/>
<dbReference type="GO" id="GO:0003677">
    <property type="term" value="F:DNA binding"/>
    <property type="evidence" value="ECO:0007669"/>
    <property type="project" value="UniProtKB-KW"/>
</dbReference>
<organism evidence="8 9">
    <name type="scientific">Micropruina glycogenica</name>
    <dbReference type="NCBI Taxonomy" id="75385"/>
    <lineage>
        <taxon>Bacteria</taxon>
        <taxon>Bacillati</taxon>
        <taxon>Actinomycetota</taxon>
        <taxon>Actinomycetes</taxon>
        <taxon>Propionibacteriales</taxon>
        <taxon>Nocardioidaceae</taxon>
        <taxon>Micropruina</taxon>
    </lineage>
</organism>
<evidence type="ECO:0000259" key="7">
    <source>
        <dbReference type="Pfam" id="PF04545"/>
    </source>
</evidence>
<dbReference type="Pfam" id="PF04545">
    <property type="entry name" value="Sigma70_r4"/>
    <property type="match status" value="1"/>
</dbReference>
<dbReference type="InterPro" id="IPR013325">
    <property type="entry name" value="RNA_pol_sigma_r2"/>
</dbReference>
<dbReference type="EMBL" id="LT985188">
    <property type="protein sequence ID" value="SPD88960.1"/>
    <property type="molecule type" value="Genomic_DNA"/>
</dbReference>
<evidence type="ECO:0000256" key="1">
    <source>
        <dbReference type="ARBA" id="ARBA00010641"/>
    </source>
</evidence>
<dbReference type="CDD" id="cd06171">
    <property type="entry name" value="Sigma70_r4"/>
    <property type="match status" value="1"/>
</dbReference>
<sequence length="214" mass="23292">MASHRRWDATPFRQPVSHVQDHNVPVQEVAAVETADAIAEALRSCATGDQSAMATLYDLTSAKVYGLALRVLRNPAHAEEVTQEIYVEAWQRSDTFQPGRGSALSWLLTITHRRAVDRVRSAEASARRDQAYGADDPAASPVDPADQAVATIEAERVRGALTSLTDTQRQAVELAYYDGLTHREVAHALDVPLGTAKARIRDGLIRLRSALGGD</sequence>
<dbReference type="Gene3D" id="1.10.10.10">
    <property type="entry name" value="Winged helix-like DNA-binding domain superfamily/Winged helix DNA-binding domain"/>
    <property type="match status" value="1"/>
</dbReference>
<dbReference type="InterPro" id="IPR013324">
    <property type="entry name" value="RNA_pol_sigma_r3/r4-like"/>
</dbReference>
<evidence type="ECO:0000313" key="8">
    <source>
        <dbReference type="EMBL" id="SPD88960.1"/>
    </source>
</evidence>
<keyword evidence="4" id="KW-0238">DNA-binding</keyword>
<gene>
    <name evidence="8" type="primary">sigK</name>
    <name evidence="8" type="ORF">MPLG2_3930</name>
</gene>
<dbReference type="InterPro" id="IPR014284">
    <property type="entry name" value="RNA_pol_sigma-70_dom"/>
</dbReference>
<evidence type="ECO:0000313" key="9">
    <source>
        <dbReference type="Proteomes" id="UP000238164"/>
    </source>
</evidence>
<dbReference type="SUPFAM" id="SSF88659">
    <property type="entry name" value="Sigma3 and sigma4 domains of RNA polymerase sigma factors"/>
    <property type="match status" value="1"/>
</dbReference>
<dbReference type="NCBIfam" id="TIGR02937">
    <property type="entry name" value="sigma70-ECF"/>
    <property type="match status" value="1"/>
</dbReference>
<keyword evidence="3" id="KW-0731">Sigma factor</keyword>
<evidence type="ECO:0000256" key="2">
    <source>
        <dbReference type="ARBA" id="ARBA00023015"/>
    </source>
</evidence>
<evidence type="ECO:0000256" key="4">
    <source>
        <dbReference type="ARBA" id="ARBA00023125"/>
    </source>
</evidence>
<evidence type="ECO:0000256" key="5">
    <source>
        <dbReference type="ARBA" id="ARBA00023163"/>
    </source>
</evidence>
<keyword evidence="9" id="KW-1185">Reference proteome</keyword>
<dbReference type="InterPro" id="IPR007627">
    <property type="entry name" value="RNA_pol_sigma70_r2"/>
</dbReference>
<evidence type="ECO:0000259" key="6">
    <source>
        <dbReference type="Pfam" id="PF04542"/>
    </source>
</evidence>
<protein>
    <submittedName>
        <fullName evidence="8">ECF RNA polymerase sigma factor SigK</fullName>
    </submittedName>
</protein>
<feature type="domain" description="RNA polymerase sigma-70 region 4" evidence="7">
    <location>
        <begin position="160"/>
        <end position="208"/>
    </location>
</feature>
<evidence type="ECO:0000256" key="3">
    <source>
        <dbReference type="ARBA" id="ARBA00023082"/>
    </source>
</evidence>
<accession>A0A2N9JLN4</accession>
<dbReference type="Pfam" id="PF04542">
    <property type="entry name" value="Sigma70_r2"/>
    <property type="match status" value="1"/>
</dbReference>
<dbReference type="SUPFAM" id="SSF88946">
    <property type="entry name" value="Sigma2 domain of RNA polymerase sigma factors"/>
    <property type="match status" value="1"/>
</dbReference>
<reference evidence="8 9" key="1">
    <citation type="submission" date="2018-02" db="EMBL/GenBank/DDBJ databases">
        <authorList>
            <person name="Cohen D.B."/>
            <person name="Kent A.D."/>
        </authorList>
    </citation>
    <scope>NUCLEOTIDE SEQUENCE [LARGE SCALE GENOMIC DNA]</scope>
    <source>
        <strain evidence="8">1</strain>
    </source>
</reference>
<dbReference type="GO" id="GO:0006352">
    <property type="term" value="P:DNA-templated transcription initiation"/>
    <property type="evidence" value="ECO:0007669"/>
    <property type="project" value="InterPro"/>
</dbReference>
<keyword evidence="2" id="KW-0805">Transcription regulation</keyword>
<dbReference type="Gene3D" id="1.10.1740.10">
    <property type="match status" value="1"/>
</dbReference>
<dbReference type="InterPro" id="IPR039425">
    <property type="entry name" value="RNA_pol_sigma-70-like"/>
</dbReference>
<feature type="domain" description="RNA polymerase sigma-70 region 2" evidence="6">
    <location>
        <begin position="57"/>
        <end position="122"/>
    </location>
</feature>
<dbReference type="NCBIfam" id="NF007228">
    <property type="entry name" value="PRK09646.1"/>
    <property type="match status" value="1"/>
</dbReference>
<dbReference type="PANTHER" id="PTHR43133">
    <property type="entry name" value="RNA POLYMERASE ECF-TYPE SIGMA FACTO"/>
    <property type="match status" value="1"/>
</dbReference>
<comment type="similarity">
    <text evidence="1">Belongs to the sigma-70 factor family. ECF subfamily.</text>
</comment>
<dbReference type="AlphaFoldDB" id="A0A2N9JLN4"/>
<dbReference type="GO" id="GO:0016987">
    <property type="term" value="F:sigma factor activity"/>
    <property type="evidence" value="ECO:0007669"/>
    <property type="project" value="UniProtKB-KW"/>
</dbReference>
<keyword evidence="5" id="KW-0804">Transcription</keyword>
<dbReference type="InterPro" id="IPR036388">
    <property type="entry name" value="WH-like_DNA-bd_sf"/>
</dbReference>